<proteinExistence type="predicted"/>
<reference evidence="1" key="1">
    <citation type="submission" date="2015-12" db="EMBL/GenBank/DDBJ databases">
        <title>Gene expression during late stages of embryo sac development: a critical building block for successful pollen-pistil interactions.</title>
        <authorList>
            <person name="Liu Y."/>
            <person name="Joly V."/>
            <person name="Sabar M."/>
            <person name="Matton D.P."/>
        </authorList>
    </citation>
    <scope>NUCLEOTIDE SEQUENCE</scope>
</reference>
<dbReference type="AlphaFoldDB" id="A0A0V0HIQ2"/>
<dbReference type="EMBL" id="GEDG01018968">
    <property type="protein sequence ID" value="JAP20338.1"/>
    <property type="molecule type" value="Transcribed_RNA"/>
</dbReference>
<organism evidence="1">
    <name type="scientific">Solanum chacoense</name>
    <name type="common">Chaco potato</name>
    <dbReference type="NCBI Taxonomy" id="4108"/>
    <lineage>
        <taxon>Eukaryota</taxon>
        <taxon>Viridiplantae</taxon>
        <taxon>Streptophyta</taxon>
        <taxon>Embryophyta</taxon>
        <taxon>Tracheophyta</taxon>
        <taxon>Spermatophyta</taxon>
        <taxon>Magnoliopsida</taxon>
        <taxon>eudicotyledons</taxon>
        <taxon>Gunneridae</taxon>
        <taxon>Pentapetalae</taxon>
        <taxon>asterids</taxon>
        <taxon>lamiids</taxon>
        <taxon>Solanales</taxon>
        <taxon>Solanaceae</taxon>
        <taxon>Solanoideae</taxon>
        <taxon>Solaneae</taxon>
        <taxon>Solanum</taxon>
    </lineage>
</organism>
<accession>A0A0V0HIQ2</accession>
<protein>
    <submittedName>
        <fullName evidence="1">Putative ovule protein</fullName>
    </submittedName>
</protein>
<sequence length="64" mass="7227">TSNTALSSSLLATTDPHKMHVYKKKKKKHTSSPVPSNIQIYSIHCFEMSTLVFIVSRGMKYTRA</sequence>
<evidence type="ECO:0000313" key="1">
    <source>
        <dbReference type="EMBL" id="JAP20338.1"/>
    </source>
</evidence>
<feature type="non-terminal residue" evidence="1">
    <location>
        <position position="1"/>
    </location>
</feature>
<name>A0A0V0HIQ2_SOLCH</name>